<accession>A0A914CV71</accession>
<sequence length="115" mass="12339">MASTNTETPVNQSANLSAQILAQAASITPVVAVSTSQNASLPQYSVPGPQVQGASKYAQLLALIEELGKDVRPTYTGNRNCAERLKRGIAHARVLVRECLLEVEKNARQQPPQQS</sequence>
<dbReference type="GO" id="GO:0005634">
    <property type="term" value="C:nucleus"/>
    <property type="evidence" value="ECO:0007669"/>
    <property type="project" value="UniProtKB-SubCell"/>
</dbReference>
<dbReference type="Pfam" id="PF09806">
    <property type="entry name" value="CDK2AP"/>
    <property type="match status" value="1"/>
</dbReference>
<comment type="subcellular location">
    <subcellularLocation>
        <location evidence="1">Nucleus</location>
    </subcellularLocation>
</comment>
<keyword evidence="5" id="KW-1185">Reference proteome</keyword>
<evidence type="ECO:0000256" key="4">
    <source>
        <dbReference type="ARBA" id="ARBA00023242"/>
    </source>
</evidence>
<dbReference type="AlphaFoldDB" id="A0A914CV71"/>
<dbReference type="GO" id="GO:0005737">
    <property type="term" value="C:cytoplasm"/>
    <property type="evidence" value="ECO:0007669"/>
    <property type="project" value="TreeGrafter"/>
</dbReference>
<dbReference type="InterPro" id="IPR017266">
    <property type="entry name" value="DOC_1/2"/>
</dbReference>
<dbReference type="PANTHER" id="PTHR22607:SF3">
    <property type="entry name" value="CDK2-ASSOCIATED PROTEIN 1, ISOFORM B"/>
    <property type="match status" value="1"/>
</dbReference>
<keyword evidence="4" id="KW-0539">Nucleus</keyword>
<evidence type="ECO:0000256" key="1">
    <source>
        <dbReference type="ARBA" id="ARBA00004123"/>
    </source>
</evidence>
<evidence type="ECO:0000313" key="5">
    <source>
        <dbReference type="Proteomes" id="UP000887540"/>
    </source>
</evidence>
<name>A0A914CV71_9BILA</name>
<reference evidence="6" key="1">
    <citation type="submission" date="2022-11" db="UniProtKB">
        <authorList>
            <consortium name="WormBaseParasite"/>
        </authorList>
    </citation>
    <scope>IDENTIFICATION</scope>
</reference>
<protein>
    <submittedName>
        <fullName evidence="6">Cyclin-dependent kinase 2-associated protein</fullName>
    </submittedName>
</protein>
<dbReference type="PANTHER" id="PTHR22607">
    <property type="entry name" value="DELETED IN ORAL CANCER 1/CDK2-ASSOCIATED PROTEIN 1"/>
    <property type="match status" value="1"/>
</dbReference>
<keyword evidence="3" id="KW-0597">Phosphoprotein</keyword>
<evidence type="ECO:0000256" key="2">
    <source>
        <dbReference type="ARBA" id="ARBA00008485"/>
    </source>
</evidence>
<dbReference type="Proteomes" id="UP000887540">
    <property type="component" value="Unplaced"/>
</dbReference>
<evidence type="ECO:0000256" key="3">
    <source>
        <dbReference type="ARBA" id="ARBA00022553"/>
    </source>
</evidence>
<dbReference type="Gene3D" id="6.10.140.1300">
    <property type="match status" value="1"/>
</dbReference>
<dbReference type="WBParaSite" id="ACRNAN_scaffold15105.g28648.t1">
    <property type="protein sequence ID" value="ACRNAN_scaffold15105.g28648.t1"/>
    <property type="gene ID" value="ACRNAN_scaffold15105.g28648"/>
</dbReference>
<proteinExistence type="inferred from homology"/>
<comment type="similarity">
    <text evidence="2">Belongs to the CDK2AP family.</text>
</comment>
<evidence type="ECO:0000313" key="6">
    <source>
        <dbReference type="WBParaSite" id="ACRNAN_scaffold15105.g28648.t1"/>
    </source>
</evidence>
<organism evidence="5 6">
    <name type="scientific">Acrobeloides nanus</name>
    <dbReference type="NCBI Taxonomy" id="290746"/>
    <lineage>
        <taxon>Eukaryota</taxon>
        <taxon>Metazoa</taxon>
        <taxon>Ecdysozoa</taxon>
        <taxon>Nematoda</taxon>
        <taxon>Chromadorea</taxon>
        <taxon>Rhabditida</taxon>
        <taxon>Tylenchina</taxon>
        <taxon>Cephalobomorpha</taxon>
        <taxon>Cephaloboidea</taxon>
        <taxon>Cephalobidae</taxon>
        <taxon>Acrobeloides</taxon>
    </lineage>
</organism>